<evidence type="ECO:0008006" key="3">
    <source>
        <dbReference type="Google" id="ProtNLM"/>
    </source>
</evidence>
<protein>
    <recommendedName>
        <fullName evidence="3">DUF4906 domain-containing protein</fullName>
    </recommendedName>
</protein>
<name>A0A412Y6X2_BACFG</name>
<dbReference type="EMBL" id="QRZH01000009">
    <property type="protein sequence ID" value="RGV53220.1"/>
    <property type="molecule type" value="Genomic_DNA"/>
</dbReference>
<proteinExistence type="predicted"/>
<dbReference type="Proteomes" id="UP000286270">
    <property type="component" value="Unassembled WGS sequence"/>
</dbReference>
<dbReference type="RefSeq" id="WP_122142735.1">
    <property type="nucleotide sequence ID" value="NZ_QRZH01000009.1"/>
</dbReference>
<comment type="caution">
    <text evidence="1">The sequence shown here is derived from an EMBL/GenBank/DDBJ whole genome shotgun (WGS) entry which is preliminary data.</text>
</comment>
<dbReference type="PROSITE" id="PS00018">
    <property type="entry name" value="EF_HAND_1"/>
    <property type="match status" value="1"/>
</dbReference>
<evidence type="ECO:0000313" key="2">
    <source>
        <dbReference type="Proteomes" id="UP000286270"/>
    </source>
</evidence>
<gene>
    <name evidence="1" type="ORF">DWW08_12560</name>
</gene>
<organism evidence="1 2">
    <name type="scientific">Bacteroides fragilis</name>
    <dbReference type="NCBI Taxonomy" id="817"/>
    <lineage>
        <taxon>Bacteria</taxon>
        <taxon>Pseudomonadati</taxon>
        <taxon>Bacteroidota</taxon>
        <taxon>Bacteroidia</taxon>
        <taxon>Bacteroidales</taxon>
        <taxon>Bacteroidaceae</taxon>
        <taxon>Bacteroides</taxon>
    </lineage>
</organism>
<sequence>MKKFILHIPARILSAGGLPVLALLCMLMASCYDDFLSQSEEGTPLEVVEGIEGELTLTIAPDTYNELEISTRASPDEASDQHIHSLYLFVIDRKNLDGSVPPEQCPIIARKYFSNVLNNISDVTEDGQKFKVTEITIPAVSCGTAQFYAIANLGYSDMQGVENEADMIEMCDTVTTLYYLRDVVARLGVNDKKEVNVERMQGHHLMSGFFRRADLYNYLDNPTEFPIVTIRAEADGKLHLYDAKTGAPYCLLGHENEKGTSAGIFVNRLDTKVTVRIQPAGALATTDGAYFRLTSWQVMNLPRQQYPLWSFKVREWHVPDKMLGNSKVFKRDLTETDEGGWEFTYYQFENYQATPKPEQQKDCTVLNAAAIAAQYNKEYGLKDNDKVTAEMVTDSFAVKYPNKFSGFAYGLRELKDKSYAYGDSQSKPYDPDAEQNNDTITVVNGDFTNAPDDATYVKITGFYYNPQEPERRIKDDPESMKFDKTYPIDQYPYWGEGQIPVSTIKEAHKGTRAAWVTYYVHLGYVGGGNLNLTNDPCPKGDELKNFEKFKDKLNDYNVLRNHHYTYTLKVAGAENIKLEATREDGGSVYEQENQPGAEGQVVDSRHFYDLDAHYTAINYTVDFHGMPFDLDKGFGFAISTPFQEKRVVLKKGPDGEYGLFDGNGVEMTSIRGWDMDWIHFAWHGDLNDPSRSLIDKETGNGVEYSNTYGGYKDQQTYRTDNLILTQEKDATHQHYLLNCYEFAKLVWRGFATWKAEGQPKDKSSMTFTIFVDEFYYDFNPVTNAQLNWKDFCNQDRRKIFFFMDVDEISADQQNWYTNSHLVIMQSSIQTHYATDNYGGQIVANVAYGIEHVDEFRAQYKSDKSNSYTDDQYFEQKSTSLVNGLYNTMLWYNRYKSNGERVIDWAKAASYFTEKCYNQYPTNDVINNNKGIDGNRSYRRGQWAIYTRNRDLNRNGKLDPEEIRWFVPAIDQYTYCFLGGRPVFDNPLYEKHIAVNYQGTENWLKGVNIVHFMSSTGTVNKNNVFWAEEGCTKGKYGGGQAQKYYGIRMARMLCIHGVESSGAAFAGGKMKEETLLQDDLYVISHTRNGEPVPRDQRVDGKTYYILLNKMNMDAFREPLGIGELTAHTHEEKQNWLCREYRIAKNKVGYKSYTNPVTYDRTPMVDGKPRTWYQMSGQWSPDKFGSNHVLYYRGAEESLAYEYREENDGMDLHHWRIPNLREASILTMAFPNEWFFGSDTQFDGRSIVAGTTSANLGPGSTDYPVWILRENTIYRMPSSDSGGDGGTLFYVRSVQDVK</sequence>
<evidence type="ECO:0000313" key="1">
    <source>
        <dbReference type="EMBL" id="RGV53220.1"/>
    </source>
</evidence>
<dbReference type="InterPro" id="IPR018247">
    <property type="entry name" value="EF_Hand_1_Ca_BS"/>
</dbReference>
<dbReference type="PROSITE" id="PS51257">
    <property type="entry name" value="PROKAR_LIPOPROTEIN"/>
    <property type="match status" value="1"/>
</dbReference>
<accession>A0A412Y6X2</accession>
<reference evidence="1 2" key="1">
    <citation type="submission" date="2018-08" db="EMBL/GenBank/DDBJ databases">
        <title>A genome reference for cultivated species of the human gut microbiota.</title>
        <authorList>
            <person name="Zou Y."/>
            <person name="Xue W."/>
            <person name="Luo G."/>
        </authorList>
    </citation>
    <scope>NUCLEOTIDE SEQUENCE [LARGE SCALE GENOMIC DNA]</scope>
    <source>
        <strain evidence="1 2">AF14-26</strain>
    </source>
</reference>